<dbReference type="InterPro" id="IPR036249">
    <property type="entry name" value="Thioredoxin-like_sf"/>
</dbReference>
<dbReference type="InterPro" id="IPR053977">
    <property type="entry name" value="Rv2466c-like"/>
</dbReference>
<organism evidence="1 2">
    <name type="scientific">Dermatophilus congolensis</name>
    <dbReference type="NCBI Taxonomy" id="1863"/>
    <lineage>
        <taxon>Bacteria</taxon>
        <taxon>Bacillati</taxon>
        <taxon>Actinomycetota</taxon>
        <taxon>Actinomycetes</taxon>
        <taxon>Micrococcales</taxon>
        <taxon>Dermatophilaceae</taxon>
        <taxon>Dermatophilus</taxon>
    </lineage>
</organism>
<proteinExistence type="predicted"/>
<dbReference type="RefSeq" id="WP_115030339.1">
    <property type="nucleotide sequence ID" value="NZ_UFYA01000001.1"/>
</dbReference>
<comment type="caution">
    <text evidence="1">The sequence shown here is derived from an EMBL/GenBank/DDBJ whole genome shotgun (WGS) entry which is preliminary data.</text>
</comment>
<accession>A0AA46H096</accession>
<name>A0AA46H096_9MICO</name>
<dbReference type="Proteomes" id="UP000254118">
    <property type="component" value="Unassembled WGS sequence"/>
</dbReference>
<evidence type="ECO:0008006" key="3">
    <source>
        <dbReference type="Google" id="ProtNLM"/>
    </source>
</evidence>
<reference evidence="1 2" key="1">
    <citation type="submission" date="2018-06" db="EMBL/GenBank/DDBJ databases">
        <authorList>
            <consortium name="Pathogen Informatics"/>
            <person name="Doyle S."/>
        </authorList>
    </citation>
    <scope>NUCLEOTIDE SEQUENCE [LARGE SCALE GENOMIC DNA]</scope>
    <source>
        <strain evidence="1 2">NCTC7915</strain>
    </source>
</reference>
<dbReference type="Gene3D" id="3.40.30.10">
    <property type="entry name" value="Glutaredoxin"/>
    <property type="match status" value="1"/>
</dbReference>
<dbReference type="AlphaFoldDB" id="A0AA46H096"/>
<dbReference type="Pfam" id="PF22234">
    <property type="entry name" value="Rv2466c-like"/>
    <property type="match status" value="1"/>
</dbReference>
<evidence type="ECO:0000313" key="1">
    <source>
        <dbReference type="EMBL" id="STD08489.1"/>
    </source>
</evidence>
<protein>
    <recommendedName>
        <fullName evidence="3">DSBA-like thioredoxin domain</fullName>
    </recommendedName>
</protein>
<sequence length="209" mass="23402">MTNNVTMWFDVACPYAWMTSRWLKDVQKVRDITLTFRPMSLAILNSTNDIDEEYARKMQANSGPARVFAAVHHTQPDKIDELYTAMGTLIHINGENNKEGYGAYDNVIRQALSNAQLDPTLAEAANNDTYVPILEKLHNEAMDAVGENSGCPIVQFADTRAFFGPVITDNPGGEEAGKIYDAFNAIAAFPFFFEMKRARTQTPQLPSWE</sequence>
<dbReference type="CDD" id="cd02972">
    <property type="entry name" value="DsbA_family"/>
    <property type="match status" value="1"/>
</dbReference>
<dbReference type="SUPFAM" id="SSF52833">
    <property type="entry name" value="Thioredoxin-like"/>
    <property type="match status" value="1"/>
</dbReference>
<dbReference type="EMBL" id="UFYA01000001">
    <property type="protein sequence ID" value="STD08489.1"/>
    <property type="molecule type" value="Genomic_DNA"/>
</dbReference>
<gene>
    <name evidence="1" type="ORF">NCTC7915_01029</name>
</gene>
<evidence type="ECO:0000313" key="2">
    <source>
        <dbReference type="Proteomes" id="UP000254118"/>
    </source>
</evidence>